<evidence type="ECO:0000256" key="4">
    <source>
        <dbReference type="ARBA" id="ARBA00022490"/>
    </source>
</evidence>
<dbReference type="Pfam" id="PF02631">
    <property type="entry name" value="RecX_HTH2"/>
    <property type="match status" value="1"/>
</dbReference>
<dbReference type="PANTHER" id="PTHR33602">
    <property type="entry name" value="REGULATORY PROTEIN RECX FAMILY PROTEIN"/>
    <property type="match status" value="1"/>
</dbReference>
<gene>
    <name evidence="5" type="primary">recX</name>
    <name evidence="9" type="ORF">ACFFHW_05265</name>
</gene>
<feature type="domain" description="RecX first three-helical" evidence="8">
    <location>
        <begin position="8"/>
        <end position="43"/>
    </location>
</feature>
<dbReference type="InterPro" id="IPR003783">
    <property type="entry name" value="Regulatory_RecX"/>
</dbReference>
<dbReference type="Pfam" id="PF21981">
    <property type="entry name" value="RecX_HTH3"/>
    <property type="match status" value="1"/>
</dbReference>
<accession>A0ABV6G179</accession>
<dbReference type="PANTHER" id="PTHR33602:SF1">
    <property type="entry name" value="REGULATORY PROTEIN RECX FAMILY PROTEIN"/>
    <property type="match status" value="1"/>
</dbReference>
<dbReference type="InterPro" id="IPR053924">
    <property type="entry name" value="RecX_HTH_2nd"/>
</dbReference>
<dbReference type="RefSeq" id="WP_019952741.1">
    <property type="nucleotide sequence ID" value="NZ_JBHLVX010000018.1"/>
</dbReference>
<evidence type="ECO:0000256" key="3">
    <source>
        <dbReference type="ARBA" id="ARBA00018111"/>
    </source>
</evidence>
<dbReference type="InterPro" id="IPR053926">
    <property type="entry name" value="RecX_HTH_1st"/>
</dbReference>
<dbReference type="Pfam" id="PF21982">
    <property type="entry name" value="RecX_HTH1"/>
    <property type="match status" value="1"/>
</dbReference>
<comment type="function">
    <text evidence="5">Modulates RecA activity.</text>
</comment>
<organism evidence="9 10">
    <name type="scientific">Kushneria aurantia</name>
    <dbReference type="NCBI Taxonomy" id="504092"/>
    <lineage>
        <taxon>Bacteria</taxon>
        <taxon>Pseudomonadati</taxon>
        <taxon>Pseudomonadota</taxon>
        <taxon>Gammaproteobacteria</taxon>
        <taxon>Oceanospirillales</taxon>
        <taxon>Halomonadaceae</taxon>
        <taxon>Kushneria</taxon>
    </lineage>
</organism>
<evidence type="ECO:0000259" key="8">
    <source>
        <dbReference type="Pfam" id="PF21982"/>
    </source>
</evidence>
<dbReference type="Gene3D" id="1.10.10.10">
    <property type="entry name" value="Winged helix-like DNA-binding domain superfamily/Winged helix DNA-binding domain"/>
    <property type="match status" value="3"/>
</dbReference>
<evidence type="ECO:0000313" key="9">
    <source>
        <dbReference type="EMBL" id="MFC0267410.1"/>
    </source>
</evidence>
<reference evidence="9 10" key="1">
    <citation type="submission" date="2024-09" db="EMBL/GenBank/DDBJ databases">
        <authorList>
            <person name="Sun Q."/>
            <person name="Mori K."/>
        </authorList>
    </citation>
    <scope>NUCLEOTIDE SEQUENCE [LARGE SCALE GENOMIC DNA]</scope>
    <source>
        <strain evidence="9 10">CCM 7415</strain>
    </source>
</reference>
<evidence type="ECO:0000259" key="7">
    <source>
        <dbReference type="Pfam" id="PF21981"/>
    </source>
</evidence>
<keyword evidence="10" id="KW-1185">Reference proteome</keyword>
<protein>
    <recommendedName>
        <fullName evidence="3 5">Regulatory protein RecX</fullName>
    </recommendedName>
</protein>
<comment type="subcellular location">
    <subcellularLocation>
        <location evidence="1 5">Cytoplasm</location>
    </subcellularLocation>
</comment>
<sequence length="149" mass="16913">MTDTTPHERAIGLLARREYSRAELRERLLRHDHDADEVEATLDCLANDNLQSDARFAEHFVRSRIGRLQGPRKISAELAARGIDRELVREALDESDVDWFELAAQALARRFSTPGADMKARAKRQRFLASRGFDGEQSRHALESLDGEA</sequence>
<dbReference type="Proteomes" id="UP001589814">
    <property type="component" value="Unassembled WGS sequence"/>
</dbReference>
<evidence type="ECO:0000256" key="1">
    <source>
        <dbReference type="ARBA" id="ARBA00004496"/>
    </source>
</evidence>
<proteinExistence type="inferred from homology"/>
<name>A0ABV6G179_9GAMM</name>
<feature type="domain" description="RecX second three-helical" evidence="6">
    <location>
        <begin position="52"/>
        <end position="92"/>
    </location>
</feature>
<keyword evidence="4 5" id="KW-0963">Cytoplasm</keyword>
<comment type="similarity">
    <text evidence="2 5">Belongs to the RecX family.</text>
</comment>
<evidence type="ECO:0000256" key="2">
    <source>
        <dbReference type="ARBA" id="ARBA00009695"/>
    </source>
</evidence>
<comment type="caution">
    <text evidence="9">The sequence shown here is derived from an EMBL/GenBank/DDBJ whole genome shotgun (WGS) entry which is preliminary data.</text>
</comment>
<feature type="domain" description="RecX third three-helical" evidence="7">
    <location>
        <begin position="97"/>
        <end position="142"/>
    </location>
</feature>
<dbReference type="InterPro" id="IPR053925">
    <property type="entry name" value="RecX_HTH_3rd"/>
</dbReference>
<evidence type="ECO:0000259" key="6">
    <source>
        <dbReference type="Pfam" id="PF02631"/>
    </source>
</evidence>
<evidence type="ECO:0000256" key="5">
    <source>
        <dbReference type="HAMAP-Rule" id="MF_01114"/>
    </source>
</evidence>
<dbReference type="HAMAP" id="MF_01114">
    <property type="entry name" value="RecX"/>
    <property type="match status" value="1"/>
</dbReference>
<dbReference type="EMBL" id="JBHLVX010000018">
    <property type="protein sequence ID" value="MFC0267410.1"/>
    <property type="molecule type" value="Genomic_DNA"/>
</dbReference>
<evidence type="ECO:0000313" key="10">
    <source>
        <dbReference type="Proteomes" id="UP001589814"/>
    </source>
</evidence>
<dbReference type="InterPro" id="IPR036388">
    <property type="entry name" value="WH-like_DNA-bd_sf"/>
</dbReference>